<comment type="similarity">
    <text evidence="1 2">Belongs to the eukaryotic-type primase small subunit family.</text>
</comment>
<comment type="function">
    <text evidence="3">RNA polymerase that catalyzes the synthesis of short RNA molecules used as primers for DNA polymerase during DNA replication.</text>
</comment>
<dbReference type="EMBL" id="KF901181">
    <property type="protein sequence ID" value="AIF21063.1"/>
    <property type="molecule type" value="Genomic_DNA"/>
</dbReference>
<keyword evidence="2" id="KW-0639">Primosome</keyword>
<dbReference type="AlphaFoldDB" id="A0A075I581"/>
<protein>
    <recommendedName>
        <fullName evidence="2">DNA primase</fullName>
        <ecNumber evidence="2">2.7.7.-</ecNumber>
    </recommendedName>
</protein>
<sequence length="319" mass="35386">MIDKDWRGADLIFDLDGDHLPGVSDADFPGMLDLIHDQAWSLWNDFLEPEFNMKREFSQFTFSGHRGFHIHVRDPALLGMDSNARREIVNYIRGEGLEVNAVLSGNKSGWRDRIEVGMQSVLDKLRIITEKESGSTAIMDEFHGILNGKSTKNRGGKSGVSKARIKSLAESSTSTERIERLRSDHSLLVFGKETPAFWDLVKGDRSVVLGTAGETDENVTVDVKRVIRQLGSLHGKCGLRVTEIPYERLDPDGSNPFRPLDEAVALKGGADARVELLRDDITARLGELEVSGGTGDVYSVNDAMCTFLCLKGWARQLPE</sequence>
<organism evidence="4">
    <name type="scientific">uncultured marine group II/III euryarchaeote KM3_98_B01</name>
    <dbReference type="NCBI Taxonomy" id="1456546"/>
    <lineage>
        <taxon>Archaea</taxon>
        <taxon>Methanobacteriati</taxon>
        <taxon>Methanobacteriota</taxon>
        <taxon>environmental samples</taxon>
    </lineage>
</organism>
<dbReference type="GO" id="GO:1990077">
    <property type="term" value="C:primosome complex"/>
    <property type="evidence" value="ECO:0007669"/>
    <property type="project" value="UniProtKB-KW"/>
</dbReference>
<dbReference type="PANTHER" id="PTHR10536">
    <property type="entry name" value="DNA PRIMASE SMALL SUBUNIT"/>
    <property type="match status" value="1"/>
</dbReference>
<dbReference type="GO" id="GO:0006269">
    <property type="term" value="P:DNA replication, synthesis of primer"/>
    <property type="evidence" value="ECO:0007669"/>
    <property type="project" value="UniProtKB-KW"/>
</dbReference>
<dbReference type="EC" id="2.7.7.-" evidence="2"/>
<dbReference type="InterPro" id="IPR002755">
    <property type="entry name" value="DNA_primase_S"/>
</dbReference>
<evidence type="ECO:0000256" key="1">
    <source>
        <dbReference type="ARBA" id="ARBA00009762"/>
    </source>
</evidence>
<keyword evidence="2" id="KW-0240">DNA-directed RNA polymerase</keyword>
<evidence type="ECO:0000256" key="2">
    <source>
        <dbReference type="RuleBase" id="RU003514"/>
    </source>
</evidence>
<keyword evidence="2" id="KW-0235">DNA replication</keyword>
<dbReference type="GO" id="GO:0000428">
    <property type="term" value="C:DNA-directed RNA polymerase complex"/>
    <property type="evidence" value="ECO:0007669"/>
    <property type="project" value="UniProtKB-KW"/>
</dbReference>
<dbReference type="Gene3D" id="3.90.920.10">
    <property type="entry name" value="DNA primase, PRIM domain"/>
    <property type="match status" value="1"/>
</dbReference>
<proteinExistence type="inferred from homology"/>
<evidence type="ECO:0000256" key="3">
    <source>
        <dbReference type="RuleBase" id="RU004224"/>
    </source>
</evidence>
<name>A0A075I581_9EURY</name>
<dbReference type="SUPFAM" id="SSF56747">
    <property type="entry name" value="Prim-pol domain"/>
    <property type="match status" value="1"/>
</dbReference>
<dbReference type="GO" id="GO:0003899">
    <property type="term" value="F:DNA-directed RNA polymerase activity"/>
    <property type="evidence" value="ECO:0007669"/>
    <property type="project" value="InterPro"/>
</dbReference>
<dbReference type="Pfam" id="PF01896">
    <property type="entry name" value="DNA_primase_S"/>
    <property type="match status" value="1"/>
</dbReference>
<evidence type="ECO:0000313" key="4">
    <source>
        <dbReference type="EMBL" id="AIF21063.1"/>
    </source>
</evidence>
<keyword evidence="2" id="KW-0804">Transcription</keyword>
<gene>
    <name evidence="4" type="primary">PRI</name>
</gene>
<keyword evidence="2" id="KW-0808">Transferase</keyword>
<reference evidence="4" key="1">
    <citation type="journal article" date="2014" name="Genome Biol. Evol.">
        <title>Pangenome evidence for extensive interdomain horizontal transfer affecting lineage core and shell genes in uncultured planktonic thaumarchaeota and euryarchaeota.</title>
        <authorList>
            <person name="Deschamps P."/>
            <person name="Zivanovic Y."/>
            <person name="Moreira D."/>
            <person name="Rodriguez-Valera F."/>
            <person name="Lopez-Garcia P."/>
        </authorList>
    </citation>
    <scope>NUCLEOTIDE SEQUENCE</scope>
</reference>
<accession>A0A075I581</accession>